<feature type="region of interest" description="Disordered" evidence="11">
    <location>
        <begin position="552"/>
        <end position="595"/>
    </location>
</feature>
<evidence type="ECO:0000256" key="5">
    <source>
        <dbReference type="ARBA" id="ARBA00022741"/>
    </source>
</evidence>
<dbReference type="CDD" id="cd08215">
    <property type="entry name" value="STKc_Nek"/>
    <property type="match status" value="1"/>
</dbReference>
<feature type="compositionally biased region" description="Polar residues" evidence="11">
    <location>
        <begin position="775"/>
        <end position="794"/>
    </location>
</feature>
<protein>
    <recommendedName>
        <fullName evidence="2">non-specific serine/threonine protein kinase</fullName>
        <ecNumber evidence="2">2.7.11.1</ecNumber>
    </recommendedName>
</protein>
<dbReference type="InterPro" id="IPR008271">
    <property type="entry name" value="Ser/Thr_kinase_AS"/>
</dbReference>
<dbReference type="GO" id="GO:0004674">
    <property type="term" value="F:protein serine/threonine kinase activity"/>
    <property type="evidence" value="ECO:0007669"/>
    <property type="project" value="UniProtKB-KW"/>
</dbReference>
<feature type="region of interest" description="Disordered" evidence="11">
    <location>
        <begin position="775"/>
        <end position="795"/>
    </location>
</feature>
<dbReference type="SMART" id="SM00220">
    <property type="entry name" value="S_TKc"/>
    <property type="match status" value="1"/>
</dbReference>
<evidence type="ECO:0000256" key="1">
    <source>
        <dbReference type="ARBA" id="ARBA00010886"/>
    </source>
</evidence>
<dbReference type="PROSITE" id="PS50011">
    <property type="entry name" value="PROTEIN_KINASE_DOM"/>
    <property type="match status" value="1"/>
</dbReference>
<sequence>MATDSTFPRKIIALCNSHYCYHYCVVRVDGHKRRTIASHVVRLRKQCRNGLGAVAGVRRVDFVLSATGLSQLDREHDGIMEQIGRGAFGAAILVNHKAEKKKYVLKKIRLARQTERCRRSAHQEMALIARIQHPYIVEFKEAWGCYVCIVTGYCEGGDMAALMKKSNGVCFPEEKLCKWFTQLLLAVEYLHSNFVLHRDLKCSNIFLTKDQDVRLGEFIYRDFGLAKTLKADDLASSVVGTPNYMCPELLADIPYGFKSDIWSLAKMHFRCSGCCIYEMAAHRPAFKAFDMAGLISKINRSSIGPLPPCYSPSLKTLIKGMLRKNPEHRPTASEVLKHPYLLPYVDQYRSSFCTPTASSPEKPISAVHHHRKNKPEGQNSSSSSTEKDSLMSIMKDTANAVQKCDSKRTELDLTSIEDDGSEQLLPDEEGNGSIKVNAKTIDQEVTKQFNNEHHSNFVPKQPIAIKNVVTTLRNRKLRETSSPIRGNSIKGGGVLTHKINAETLSKLPKPNFGACDLKPNLEVQTIASSKATPDPAKRFQGSHTSKHQLPMIESTPKTKPRHTVIPPLGPSKQVEGREVPAKPRQKTPPSLLKPPSFPGHVRQAGFDVPNAANNSGKSSANKMVREPKVSHNQLTNSHLPLVSREITREPLKTFESSSKGMQTDSSNSVSSSFSIQGFELSDFATTFIDLSETTLPVEESLNHAENVESRGDSCSPASYSHFEMSEQLSEETPVITPHFQKIMTNDEKVGPSLSPDHSVQDAKVMFASDDSFPRNQRITSAGSRCENTSVESSAEITEEIEDVEDVSKEMSSTKSPQQPLPISGEKSVCEEFGPASKPNNRLDKVSQPKLLCFSSDDKFMVRGRLSSAEETSPLIISTKISSQKVLQEEKGTVSAAERPAVGHFPPAFDDVIHVIRHSSYRVGSEQPVKESVEMGVQNVDVGKFINIVRDDIEMRNVNTPLTLKSSSCSEAIGLKANISENMEIRNLNNPPNIKSSSFTDSLSMKSSLSDNPGLREQDVENPDSLVAKFDSPEYSGYPPTAEEEPPAKEVLDVKSSRQRAEALEGLLELSADLLQQNRLEELAVVLKPFGKDKVSPRETAIWLAKSLKGLMLDESGGRS</sequence>
<feature type="compositionally biased region" description="Acidic residues" evidence="11">
    <location>
        <begin position="415"/>
        <end position="430"/>
    </location>
</feature>
<dbReference type="InterPro" id="IPR000719">
    <property type="entry name" value="Prot_kinase_dom"/>
</dbReference>
<evidence type="ECO:0000256" key="4">
    <source>
        <dbReference type="ARBA" id="ARBA00022679"/>
    </source>
</evidence>
<evidence type="ECO:0000313" key="14">
    <source>
        <dbReference type="Proteomes" id="UP001374535"/>
    </source>
</evidence>
<dbReference type="EMBL" id="CP144693">
    <property type="protein sequence ID" value="WVZ00915.1"/>
    <property type="molecule type" value="Genomic_DNA"/>
</dbReference>
<keyword evidence="4" id="KW-0808">Transferase</keyword>
<keyword evidence="6" id="KW-0418">Kinase</keyword>
<feature type="region of interest" description="Disordered" evidence="11">
    <location>
        <begin position="356"/>
        <end position="389"/>
    </location>
</feature>
<dbReference type="GO" id="GO:0007017">
    <property type="term" value="P:microtubule-based process"/>
    <property type="evidence" value="ECO:0007669"/>
    <property type="project" value="TreeGrafter"/>
</dbReference>
<comment type="catalytic activity">
    <reaction evidence="8">
        <text>L-threonyl-[protein] + ATP = O-phospho-L-threonyl-[protein] + ADP + H(+)</text>
        <dbReference type="Rhea" id="RHEA:46608"/>
        <dbReference type="Rhea" id="RHEA-COMP:11060"/>
        <dbReference type="Rhea" id="RHEA-COMP:11605"/>
        <dbReference type="ChEBI" id="CHEBI:15378"/>
        <dbReference type="ChEBI" id="CHEBI:30013"/>
        <dbReference type="ChEBI" id="CHEBI:30616"/>
        <dbReference type="ChEBI" id="CHEBI:61977"/>
        <dbReference type="ChEBI" id="CHEBI:456216"/>
        <dbReference type="EC" id="2.7.11.1"/>
    </reaction>
</comment>
<evidence type="ECO:0000256" key="10">
    <source>
        <dbReference type="PROSITE-ProRule" id="PRU10141"/>
    </source>
</evidence>
<dbReference type="GO" id="GO:0005524">
    <property type="term" value="F:ATP binding"/>
    <property type="evidence" value="ECO:0007669"/>
    <property type="project" value="UniProtKB-UniRule"/>
</dbReference>
<evidence type="ECO:0000259" key="12">
    <source>
        <dbReference type="PROSITE" id="PS50011"/>
    </source>
</evidence>
<organism evidence="13 14">
    <name type="scientific">Vigna mungo</name>
    <name type="common">Black gram</name>
    <name type="synonym">Phaseolus mungo</name>
    <dbReference type="NCBI Taxonomy" id="3915"/>
    <lineage>
        <taxon>Eukaryota</taxon>
        <taxon>Viridiplantae</taxon>
        <taxon>Streptophyta</taxon>
        <taxon>Embryophyta</taxon>
        <taxon>Tracheophyta</taxon>
        <taxon>Spermatophyta</taxon>
        <taxon>Magnoliopsida</taxon>
        <taxon>eudicotyledons</taxon>
        <taxon>Gunneridae</taxon>
        <taxon>Pentapetalae</taxon>
        <taxon>rosids</taxon>
        <taxon>fabids</taxon>
        <taxon>Fabales</taxon>
        <taxon>Fabaceae</taxon>
        <taxon>Papilionoideae</taxon>
        <taxon>50 kb inversion clade</taxon>
        <taxon>NPAAA clade</taxon>
        <taxon>indigoferoid/millettioid clade</taxon>
        <taxon>Phaseoleae</taxon>
        <taxon>Vigna</taxon>
    </lineage>
</organism>
<name>A0AAQ3MZR0_VIGMU</name>
<dbReference type="PROSITE" id="PS00108">
    <property type="entry name" value="PROTEIN_KINASE_ST"/>
    <property type="match status" value="1"/>
</dbReference>
<keyword evidence="5 10" id="KW-0547">Nucleotide-binding</keyword>
<evidence type="ECO:0000256" key="6">
    <source>
        <dbReference type="ARBA" id="ARBA00022777"/>
    </source>
</evidence>
<dbReference type="GO" id="GO:0055028">
    <property type="term" value="C:cortical microtubule"/>
    <property type="evidence" value="ECO:0007669"/>
    <property type="project" value="TreeGrafter"/>
</dbReference>
<evidence type="ECO:0000256" key="11">
    <source>
        <dbReference type="SAM" id="MobiDB-lite"/>
    </source>
</evidence>
<keyword evidence="14" id="KW-1185">Reference proteome</keyword>
<reference evidence="13 14" key="1">
    <citation type="journal article" date="2023" name="Life. Sci Alliance">
        <title>Evolutionary insights into 3D genome organization and epigenetic landscape of Vigna mungo.</title>
        <authorList>
            <person name="Junaid A."/>
            <person name="Singh B."/>
            <person name="Bhatia S."/>
        </authorList>
    </citation>
    <scope>NUCLEOTIDE SEQUENCE [LARGE SCALE GENOMIC DNA]</scope>
    <source>
        <strain evidence="13">Urdbean</strain>
    </source>
</reference>
<evidence type="ECO:0000256" key="2">
    <source>
        <dbReference type="ARBA" id="ARBA00012513"/>
    </source>
</evidence>
<evidence type="ECO:0000256" key="7">
    <source>
        <dbReference type="ARBA" id="ARBA00022840"/>
    </source>
</evidence>
<evidence type="ECO:0000313" key="13">
    <source>
        <dbReference type="EMBL" id="WVZ00915.1"/>
    </source>
</evidence>
<comment type="similarity">
    <text evidence="1">Belongs to the protein kinase superfamily. NEK Ser/Thr protein kinase family. NIMA subfamily.</text>
</comment>
<dbReference type="Pfam" id="PF00069">
    <property type="entry name" value="Pkinase"/>
    <property type="match status" value="1"/>
</dbReference>
<evidence type="ECO:0000256" key="9">
    <source>
        <dbReference type="ARBA" id="ARBA00048679"/>
    </source>
</evidence>
<dbReference type="AlphaFoldDB" id="A0AAQ3MZR0"/>
<feature type="region of interest" description="Disordered" evidence="11">
    <location>
        <begin position="413"/>
        <end position="432"/>
    </location>
</feature>
<keyword evidence="7 10" id="KW-0067">ATP-binding</keyword>
<proteinExistence type="inferred from homology"/>
<dbReference type="Gene3D" id="3.30.200.20">
    <property type="entry name" value="Phosphorylase Kinase, domain 1"/>
    <property type="match status" value="1"/>
</dbReference>
<dbReference type="InterPro" id="IPR011009">
    <property type="entry name" value="Kinase-like_dom_sf"/>
</dbReference>
<dbReference type="Gene3D" id="1.10.510.10">
    <property type="entry name" value="Transferase(Phosphotransferase) domain 1"/>
    <property type="match status" value="1"/>
</dbReference>
<gene>
    <name evidence="13" type="ORF">V8G54_026984</name>
</gene>
<feature type="domain" description="Protein kinase" evidence="12">
    <location>
        <begin position="77"/>
        <end position="341"/>
    </location>
</feature>
<evidence type="ECO:0000256" key="3">
    <source>
        <dbReference type="ARBA" id="ARBA00022527"/>
    </source>
</evidence>
<dbReference type="PROSITE" id="PS00107">
    <property type="entry name" value="PROTEIN_KINASE_ATP"/>
    <property type="match status" value="1"/>
</dbReference>
<keyword evidence="3" id="KW-0723">Serine/threonine-protein kinase</keyword>
<dbReference type="PANTHER" id="PTHR43671">
    <property type="entry name" value="SERINE/THREONINE-PROTEIN KINASE NEK"/>
    <property type="match status" value="1"/>
</dbReference>
<dbReference type="EC" id="2.7.11.1" evidence="2"/>
<dbReference type="FunFam" id="1.10.510.10:FF:000504">
    <property type="entry name" value="Serine/threonine-protein kinase Nek5"/>
    <property type="match status" value="1"/>
</dbReference>
<dbReference type="SUPFAM" id="SSF56112">
    <property type="entry name" value="Protein kinase-like (PK-like)"/>
    <property type="match status" value="1"/>
</dbReference>
<feature type="compositionally biased region" description="Polar residues" evidence="11">
    <location>
        <begin position="987"/>
        <end position="1010"/>
    </location>
</feature>
<dbReference type="Proteomes" id="UP001374535">
    <property type="component" value="Chromosome 8"/>
</dbReference>
<evidence type="ECO:0000256" key="8">
    <source>
        <dbReference type="ARBA" id="ARBA00047899"/>
    </source>
</evidence>
<dbReference type="PANTHER" id="PTHR43671:SF98">
    <property type="entry name" value="SERINE_THREONINE-PROTEIN KINASE NEK11"/>
    <property type="match status" value="1"/>
</dbReference>
<dbReference type="InterPro" id="IPR017441">
    <property type="entry name" value="Protein_kinase_ATP_BS"/>
</dbReference>
<accession>A0AAQ3MZR0</accession>
<comment type="catalytic activity">
    <reaction evidence="9">
        <text>L-seryl-[protein] + ATP = O-phospho-L-seryl-[protein] + ADP + H(+)</text>
        <dbReference type="Rhea" id="RHEA:17989"/>
        <dbReference type="Rhea" id="RHEA-COMP:9863"/>
        <dbReference type="Rhea" id="RHEA-COMP:11604"/>
        <dbReference type="ChEBI" id="CHEBI:15378"/>
        <dbReference type="ChEBI" id="CHEBI:29999"/>
        <dbReference type="ChEBI" id="CHEBI:30616"/>
        <dbReference type="ChEBI" id="CHEBI:83421"/>
        <dbReference type="ChEBI" id="CHEBI:456216"/>
        <dbReference type="EC" id="2.7.11.1"/>
    </reaction>
</comment>
<feature type="binding site" evidence="10">
    <location>
        <position position="106"/>
    </location>
    <ligand>
        <name>ATP</name>
        <dbReference type="ChEBI" id="CHEBI:30616"/>
    </ligand>
</feature>
<dbReference type="InterPro" id="IPR050660">
    <property type="entry name" value="NEK_Ser/Thr_kinase"/>
</dbReference>
<feature type="region of interest" description="Disordered" evidence="11">
    <location>
        <begin position="987"/>
        <end position="1048"/>
    </location>
</feature>